<evidence type="ECO:0000259" key="1">
    <source>
        <dbReference type="Pfam" id="PF05193"/>
    </source>
</evidence>
<proteinExistence type="predicted"/>
<dbReference type="Gene3D" id="3.30.830.10">
    <property type="entry name" value="Metalloenzyme, LuxS/M16 peptidase-like"/>
    <property type="match status" value="2"/>
</dbReference>
<dbReference type="InterPro" id="IPR007863">
    <property type="entry name" value="Peptidase_M16_C"/>
</dbReference>
<dbReference type="EMBL" id="NMTQ01000034">
    <property type="protein sequence ID" value="PDX58236.1"/>
    <property type="molecule type" value="Genomic_DNA"/>
</dbReference>
<dbReference type="InterPro" id="IPR011249">
    <property type="entry name" value="Metalloenz_LuxS/M16"/>
</dbReference>
<evidence type="ECO:0000313" key="2">
    <source>
        <dbReference type="EMBL" id="PDX58236.1"/>
    </source>
</evidence>
<name>A0A2A6ZA37_9FIRM</name>
<evidence type="ECO:0000313" key="3">
    <source>
        <dbReference type="Proteomes" id="UP000220752"/>
    </source>
</evidence>
<organism evidence="2 3">
    <name type="scientific">Faecalibacterium langellae</name>
    <dbReference type="NCBI Taxonomy" id="3435293"/>
    <lineage>
        <taxon>Bacteria</taxon>
        <taxon>Bacillati</taxon>
        <taxon>Bacillota</taxon>
        <taxon>Clostridia</taxon>
        <taxon>Eubacteriales</taxon>
        <taxon>Oscillospiraceae</taxon>
        <taxon>Faecalibacterium</taxon>
    </lineage>
</organism>
<dbReference type="AlphaFoldDB" id="A0A2A6ZA37"/>
<gene>
    <name evidence="2" type="ORF">CGS46_09955</name>
</gene>
<sequence>MKAGRRNKLERTLIAPGVHLSCDPAEKFNRCRISVHFAFPAKRETATAHALLPLVLERGYADCPDMTRLTKKLAKLYGADLTVDARPMGCSHNLCVSVTGIKDQFALEGETLTREYASIALGAAFHPYFVGGTFDPEAVGIEKQMLKKALEDEINDKRLYCLHQANREFFGDSPAGVRQEGYLEEVEGLTPEQLTAAYYEMLRTANIELIVLGCTAEQTAAVKDALLAELAAIDRAPLPLAENIAMPRREPVHKTETYDMVQAKLCMLFTLGEPMRTEQLAAVRLAMALYGGSVTSRLFLNVRERDHLCYYCSSSFQSFTGSMAVNSGVEHADAARAERAILKELADLCNGPITDDEFEDCRRGLLSGMQGVEDTLGGIETWYYIEVLRGGDPAKVQTPAEARAALQAVTKDDVRAILRKLTLSVSYLLTKEVAAHAAE</sequence>
<dbReference type="GO" id="GO:0046872">
    <property type="term" value="F:metal ion binding"/>
    <property type="evidence" value="ECO:0007669"/>
    <property type="project" value="InterPro"/>
</dbReference>
<dbReference type="Pfam" id="PF05193">
    <property type="entry name" value="Peptidase_M16_C"/>
    <property type="match status" value="1"/>
</dbReference>
<keyword evidence="3" id="KW-1185">Reference proteome</keyword>
<comment type="caution">
    <text evidence="2">The sequence shown here is derived from an EMBL/GenBank/DDBJ whole genome shotgun (WGS) entry which is preliminary data.</text>
</comment>
<dbReference type="Proteomes" id="UP000220752">
    <property type="component" value="Unassembled WGS sequence"/>
</dbReference>
<accession>A0A2A6ZA37</accession>
<feature type="domain" description="Peptidase M16 C-terminal" evidence="1">
    <location>
        <begin position="189"/>
        <end position="365"/>
    </location>
</feature>
<reference evidence="2 3" key="1">
    <citation type="journal article" date="2017" name="Front. Microbiol.">
        <title>New Insights into the Diversity of the Genus Faecalibacterium.</title>
        <authorList>
            <person name="Benevides L."/>
            <person name="Burman S."/>
            <person name="Martin R."/>
            <person name="Robert V."/>
            <person name="Thomas M."/>
            <person name="Miquel S."/>
            <person name="Chain F."/>
            <person name="Sokol H."/>
            <person name="Bermudez-Humaran L.G."/>
            <person name="Morrison M."/>
            <person name="Langella P."/>
            <person name="Azevedo V.A."/>
            <person name="Chatel J.M."/>
            <person name="Soares S."/>
        </authorList>
    </citation>
    <scope>NUCLEOTIDE SEQUENCE [LARGE SCALE GENOMIC DNA]</scope>
    <source>
        <strain evidence="3">CNCM I-4540</strain>
    </source>
</reference>
<protein>
    <submittedName>
        <fullName evidence="2">Peptidase M16</fullName>
    </submittedName>
</protein>
<dbReference type="SUPFAM" id="SSF63411">
    <property type="entry name" value="LuxS/MPP-like metallohydrolase"/>
    <property type="match status" value="2"/>
</dbReference>